<keyword evidence="2" id="KW-1185">Reference proteome</keyword>
<accession>A0A0D2FUK9</accession>
<dbReference type="HOGENOM" id="CLU_366374_0_0_1"/>
<organism evidence="1 2">
    <name type="scientific">Phialophora macrospora</name>
    <dbReference type="NCBI Taxonomy" id="1851006"/>
    <lineage>
        <taxon>Eukaryota</taxon>
        <taxon>Fungi</taxon>
        <taxon>Dikarya</taxon>
        <taxon>Ascomycota</taxon>
        <taxon>Pezizomycotina</taxon>
        <taxon>Eurotiomycetes</taxon>
        <taxon>Chaetothyriomycetidae</taxon>
        <taxon>Chaetothyriales</taxon>
        <taxon>Herpotrichiellaceae</taxon>
        <taxon>Phialophora</taxon>
    </lineage>
</organism>
<name>A0A0D2FUK9_9EURO</name>
<dbReference type="EMBL" id="KN846961">
    <property type="protein sequence ID" value="KIW63759.1"/>
    <property type="molecule type" value="Genomic_DNA"/>
</dbReference>
<proteinExistence type="predicted"/>
<protein>
    <submittedName>
        <fullName evidence="1">Uncharacterized protein</fullName>
    </submittedName>
</protein>
<evidence type="ECO:0000313" key="2">
    <source>
        <dbReference type="Proteomes" id="UP000054266"/>
    </source>
</evidence>
<sequence length="761" mass="86293">MPFNGNGNIISELTRLFDSLQRLPVTAILKHWNLIQASGSDPMAEMILTSLFGTPRIDANLESSFVTRVSQTKYKILGILPISIEQGAGPTVRQALIHRGECLPALIQLSLLVAVHGDRLRPLARDLIDIRRERSRRRSEEVEDQFVLGYDATLGTLEAYRDQTNKFGWYHFLEDVRSRIGLDYEREYHRSDHTSFLRSLAIPGELIGCLLEHLTKLQRMHDHYIEIETMQGVPTIVVWAHHILMLCVHVVVQNQYGFQEKKIFGVGKPRVIIHAYSSDSSREKEFMFRYFEKHHQRIEISPVRLREEQPLESPWIGRLPLENYGLRTIENQLKARGYDFSDMEMKEIAKVAGLAVLHHSINLFGRNIDQSVERATASEPVPAPPRRSPFCDWDQVQNVLGYFFNTPPMSREEAFRCIPQLDVPTLGLPDFRLSFKLKGNSCIATMRQGFNAAVHIELTGLAVLLAAFSCVDNLIDHANLMIPESLGRQVGFALSPNHPGGYFMAGESRGWENKTLLAFFTHVLRGVGPDWKELNRTWLVSDMGWSVYLPIAFETCDPCMVDRYRIALENGTPVVNGERRKKIVDGLHRSTFERTARPKPLPPAFDMARDLSETKVAREWVSTDHDAFSVAIQLDSLWGSCTTGYSELYDAATRQSWTEVSCICRGADEPTRFPERFYLFQGLYKYSLSGQNPEVHLLPVAGNVWARYLCLLAAGTTGDLGAKRCYVRGNRACNQCWLTALTRGAEGVASDRPEVAIWVVL</sequence>
<dbReference type="AlphaFoldDB" id="A0A0D2FUK9"/>
<dbReference type="STRING" id="5601.A0A0D2FUK9"/>
<reference evidence="1 2" key="1">
    <citation type="submission" date="2015-01" db="EMBL/GenBank/DDBJ databases">
        <title>The Genome Sequence of Capronia semiimmersa CBS27337.</title>
        <authorList>
            <consortium name="The Broad Institute Genomics Platform"/>
            <person name="Cuomo C."/>
            <person name="de Hoog S."/>
            <person name="Gorbushina A."/>
            <person name="Stielow B."/>
            <person name="Teixiera M."/>
            <person name="Abouelleil A."/>
            <person name="Chapman S.B."/>
            <person name="Priest M."/>
            <person name="Young S.K."/>
            <person name="Wortman J."/>
            <person name="Nusbaum C."/>
            <person name="Birren B."/>
        </authorList>
    </citation>
    <scope>NUCLEOTIDE SEQUENCE [LARGE SCALE GENOMIC DNA]</scope>
    <source>
        <strain evidence="1 2">CBS 27337</strain>
    </source>
</reference>
<evidence type="ECO:0000313" key="1">
    <source>
        <dbReference type="EMBL" id="KIW63759.1"/>
    </source>
</evidence>
<gene>
    <name evidence="1" type="ORF">PV04_08737</name>
</gene>
<dbReference type="Proteomes" id="UP000054266">
    <property type="component" value="Unassembled WGS sequence"/>
</dbReference>